<dbReference type="Pfam" id="PF00144">
    <property type="entry name" value="Beta-lactamase"/>
    <property type="match status" value="1"/>
</dbReference>
<dbReference type="InterPro" id="IPR001466">
    <property type="entry name" value="Beta-lactam-related"/>
</dbReference>
<evidence type="ECO:0000259" key="1">
    <source>
        <dbReference type="Pfam" id="PF00144"/>
    </source>
</evidence>
<name>A0A1T5MKS8_9BACT</name>
<dbReference type="STRING" id="688867.SAMN05660236_5702"/>
<evidence type="ECO:0000313" key="2">
    <source>
        <dbReference type="EMBL" id="SKC88822.1"/>
    </source>
</evidence>
<reference evidence="2" key="1">
    <citation type="submission" date="2017-02" db="EMBL/GenBank/DDBJ databases">
        <authorList>
            <person name="Peterson S.W."/>
        </authorList>
    </citation>
    <scope>NUCLEOTIDE SEQUENCE [LARGE SCALE GENOMIC DNA]</scope>
    <source>
        <strain evidence="2">DSM 25262</strain>
    </source>
</reference>
<dbReference type="Proteomes" id="UP000190961">
    <property type="component" value="Unassembled WGS sequence"/>
</dbReference>
<keyword evidence="3" id="KW-1185">Reference proteome</keyword>
<dbReference type="Gene3D" id="3.40.710.10">
    <property type="entry name" value="DD-peptidase/beta-lactamase superfamily"/>
    <property type="match status" value="1"/>
</dbReference>
<feature type="domain" description="Beta-lactamase-related" evidence="1">
    <location>
        <begin position="64"/>
        <end position="354"/>
    </location>
</feature>
<dbReference type="SUPFAM" id="SSF56601">
    <property type="entry name" value="beta-lactamase/transpeptidase-like"/>
    <property type="match status" value="1"/>
</dbReference>
<sequence length="363" mass="40651">MNHQFRFLVIWLLVSSACFGQDKLKQPIPGLPRADLASVKMNQDTIAKLIQLINSTPPNDFRGVVVIKDNKLVVEEYFNTYWRETVHDIRSAGKGITALLLGIAIDKGLVKSTEQSIYDFFPSSKFIRPAKDGHQDIKIKHLLSMSSGLSADDNDDNSPGGTGNWLTNDNWVNFAIALPMLFTPGEKYIYNDVCPMLVGAIIEEASGKKLSDFAKENLFTPLGIREFYWYTAPNGRTGPMGNLYISALDFAKLGQLVINKGQWQGKQIISTAWINEISLKRFDISKDDPFANSYGYFWFIATKEVNGKKYECIYASGNGGNLLFVVPGENLVVSLISSAYGQGYGHRRSRNIFDYVLRSLNQK</sequence>
<accession>A0A1T5MKS8</accession>
<dbReference type="EMBL" id="FUZU01000005">
    <property type="protein sequence ID" value="SKC88822.1"/>
    <property type="molecule type" value="Genomic_DNA"/>
</dbReference>
<dbReference type="RefSeq" id="WP_079690194.1">
    <property type="nucleotide sequence ID" value="NZ_FUZU01000005.1"/>
</dbReference>
<dbReference type="PROSITE" id="PS51257">
    <property type="entry name" value="PROKAR_LIPOPROTEIN"/>
    <property type="match status" value="1"/>
</dbReference>
<protein>
    <submittedName>
        <fullName evidence="2">CubicO group peptidase, beta-lactamase class C family</fullName>
    </submittedName>
</protein>
<organism evidence="2 3">
    <name type="scientific">Ohtaekwangia koreensis</name>
    <dbReference type="NCBI Taxonomy" id="688867"/>
    <lineage>
        <taxon>Bacteria</taxon>
        <taxon>Pseudomonadati</taxon>
        <taxon>Bacteroidota</taxon>
        <taxon>Cytophagia</taxon>
        <taxon>Cytophagales</taxon>
        <taxon>Fulvivirgaceae</taxon>
        <taxon>Ohtaekwangia</taxon>
    </lineage>
</organism>
<proteinExistence type="predicted"/>
<dbReference type="PANTHER" id="PTHR43283">
    <property type="entry name" value="BETA-LACTAMASE-RELATED"/>
    <property type="match status" value="1"/>
</dbReference>
<dbReference type="InterPro" id="IPR012338">
    <property type="entry name" value="Beta-lactam/transpept-like"/>
</dbReference>
<dbReference type="AlphaFoldDB" id="A0A1T5MKS8"/>
<evidence type="ECO:0000313" key="3">
    <source>
        <dbReference type="Proteomes" id="UP000190961"/>
    </source>
</evidence>
<dbReference type="OrthoDB" id="1185352at2"/>
<dbReference type="InterPro" id="IPR050789">
    <property type="entry name" value="Diverse_Enzym_Activities"/>
</dbReference>
<gene>
    <name evidence="2" type="ORF">SAMN05660236_5702</name>
</gene>
<dbReference type="PANTHER" id="PTHR43283:SF7">
    <property type="entry name" value="BETA-LACTAMASE-RELATED DOMAIN-CONTAINING PROTEIN"/>
    <property type="match status" value="1"/>
</dbReference>